<evidence type="ECO:0000313" key="5">
    <source>
        <dbReference type="EMBL" id="GAA0854951.1"/>
    </source>
</evidence>
<dbReference type="Gene3D" id="3.40.50.1820">
    <property type="entry name" value="alpha/beta hydrolase"/>
    <property type="match status" value="1"/>
</dbReference>
<keyword evidence="3 5" id="KW-0378">Hydrolase</keyword>
<protein>
    <submittedName>
        <fullName evidence="5">Hydrolase</fullName>
    </submittedName>
</protein>
<accession>A0ABN1LEW9</accession>
<name>A0ABN1LEW9_9ALTE</name>
<feature type="domain" description="AB hydrolase-1" evidence="4">
    <location>
        <begin position="82"/>
        <end position="322"/>
    </location>
</feature>
<dbReference type="PANTHER" id="PTHR10794:SF94">
    <property type="entry name" value="ESTERASE YHET-RELATED"/>
    <property type="match status" value="1"/>
</dbReference>
<evidence type="ECO:0000256" key="1">
    <source>
        <dbReference type="ARBA" id="ARBA00010884"/>
    </source>
</evidence>
<dbReference type="GO" id="GO:0016787">
    <property type="term" value="F:hydrolase activity"/>
    <property type="evidence" value="ECO:0007669"/>
    <property type="project" value="UniProtKB-KW"/>
</dbReference>
<evidence type="ECO:0000313" key="6">
    <source>
        <dbReference type="Proteomes" id="UP001500359"/>
    </source>
</evidence>
<dbReference type="EMBL" id="BAAAFD010000002">
    <property type="protein sequence ID" value="GAA0854951.1"/>
    <property type="molecule type" value="Genomic_DNA"/>
</dbReference>
<dbReference type="InterPro" id="IPR000952">
    <property type="entry name" value="AB_hydrolase_4_CS"/>
</dbReference>
<dbReference type="InterPro" id="IPR000073">
    <property type="entry name" value="AB_hydrolase_1"/>
</dbReference>
<proteinExistence type="inferred from homology"/>
<dbReference type="SUPFAM" id="SSF53474">
    <property type="entry name" value="alpha/beta-Hydrolases"/>
    <property type="match status" value="1"/>
</dbReference>
<keyword evidence="2" id="KW-0719">Serine esterase</keyword>
<dbReference type="PANTHER" id="PTHR10794">
    <property type="entry name" value="ABHYDROLASE DOMAIN-CONTAINING PROTEIN"/>
    <property type="match status" value="1"/>
</dbReference>
<organism evidence="5 6">
    <name type="scientific">Aliiglaciecola litoralis</name>
    <dbReference type="NCBI Taxonomy" id="582857"/>
    <lineage>
        <taxon>Bacteria</taxon>
        <taxon>Pseudomonadati</taxon>
        <taxon>Pseudomonadota</taxon>
        <taxon>Gammaproteobacteria</taxon>
        <taxon>Alteromonadales</taxon>
        <taxon>Alteromonadaceae</taxon>
        <taxon>Aliiglaciecola</taxon>
    </lineage>
</organism>
<evidence type="ECO:0000256" key="3">
    <source>
        <dbReference type="ARBA" id="ARBA00022801"/>
    </source>
</evidence>
<dbReference type="NCBIfam" id="NF008218">
    <property type="entry name" value="PRK10985.1"/>
    <property type="match status" value="1"/>
</dbReference>
<dbReference type="Pfam" id="PF00561">
    <property type="entry name" value="Abhydrolase_1"/>
    <property type="match status" value="1"/>
</dbReference>
<comment type="similarity">
    <text evidence="1">Belongs to the AB hydrolase superfamily. AB hydrolase 4 family.</text>
</comment>
<gene>
    <name evidence="5" type="ORF">GCM10009114_12560</name>
</gene>
<dbReference type="PROSITE" id="PS01133">
    <property type="entry name" value="UPF0017"/>
    <property type="match status" value="1"/>
</dbReference>
<dbReference type="InterPro" id="IPR029058">
    <property type="entry name" value="AB_hydrolase_fold"/>
</dbReference>
<reference evidence="5 6" key="1">
    <citation type="journal article" date="2019" name="Int. J. Syst. Evol. Microbiol.">
        <title>The Global Catalogue of Microorganisms (GCM) 10K type strain sequencing project: providing services to taxonomists for standard genome sequencing and annotation.</title>
        <authorList>
            <consortium name="The Broad Institute Genomics Platform"/>
            <consortium name="The Broad Institute Genome Sequencing Center for Infectious Disease"/>
            <person name="Wu L."/>
            <person name="Ma J."/>
        </authorList>
    </citation>
    <scope>NUCLEOTIDE SEQUENCE [LARGE SCALE GENOMIC DNA]</scope>
    <source>
        <strain evidence="5 6">JCM 15896</strain>
    </source>
</reference>
<sequence>MTDKPAHLSSGKAAAKGRIKFSDFAPPLWARNRHIQTLWPRFIQRRQPLKVRSERLTLPDTDFVNLVWGQPEKVAQAKGLAVVFHGLEGSVKSHYANDLMAQLQGQGWQTVLMHFRGCGGEANSTARAYHSGETKDASYFLEWLDNKFPQLPKVAIGFSLGANMLLKLLGENPSQRFLKAAVAISAPLKLDECAKSIGRGFSRVYQNYLLKSMVSTLRTKMRTIDYQGLLAIKDQQVANLQSFREFDEHVTAPLHGFANADDYYQKCSAIGFLKSIDTPTLILHSVDDPFMNEAVIPEEHDLSDKVEFELSRSGGHVGFMQGTPWNPRIWFHQRVSDFISPYAAPVAKAE</sequence>
<dbReference type="InterPro" id="IPR050960">
    <property type="entry name" value="AB_hydrolase_4_sf"/>
</dbReference>
<dbReference type="InterPro" id="IPR012020">
    <property type="entry name" value="ABHD4"/>
</dbReference>
<dbReference type="Proteomes" id="UP001500359">
    <property type="component" value="Unassembled WGS sequence"/>
</dbReference>
<comment type="caution">
    <text evidence="5">The sequence shown here is derived from an EMBL/GenBank/DDBJ whole genome shotgun (WGS) entry which is preliminary data.</text>
</comment>
<keyword evidence="6" id="KW-1185">Reference proteome</keyword>
<evidence type="ECO:0000256" key="2">
    <source>
        <dbReference type="ARBA" id="ARBA00022487"/>
    </source>
</evidence>
<dbReference type="RefSeq" id="WP_343857680.1">
    <property type="nucleotide sequence ID" value="NZ_BAAAFD010000002.1"/>
</dbReference>
<dbReference type="PIRSF" id="PIRSF005211">
    <property type="entry name" value="Ab_hydro_YheT"/>
    <property type="match status" value="1"/>
</dbReference>
<evidence type="ECO:0000259" key="4">
    <source>
        <dbReference type="Pfam" id="PF00561"/>
    </source>
</evidence>